<proteinExistence type="predicted"/>
<evidence type="ECO:0000313" key="9">
    <source>
        <dbReference type="Proteomes" id="UP000501891"/>
    </source>
</evidence>
<protein>
    <submittedName>
        <fullName evidence="8">Histidine kinase</fullName>
    </submittedName>
</protein>
<evidence type="ECO:0000256" key="3">
    <source>
        <dbReference type="ARBA" id="ARBA00022692"/>
    </source>
</evidence>
<feature type="domain" description="FIST C-domain" evidence="7">
    <location>
        <begin position="223"/>
        <end position="364"/>
    </location>
</feature>
<dbReference type="AlphaFoldDB" id="A0A858RAV0"/>
<dbReference type="PANTHER" id="PTHR14939">
    <property type="entry name" value="F-BOX ONLY PROTEIN 22"/>
    <property type="match status" value="1"/>
</dbReference>
<dbReference type="EMBL" id="CP051775">
    <property type="protein sequence ID" value="QJE74534.1"/>
    <property type="molecule type" value="Genomic_DNA"/>
</dbReference>
<dbReference type="GO" id="GO:0016301">
    <property type="term" value="F:kinase activity"/>
    <property type="evidence" value="ECO:0007669"/>
    <property type="project" value="UniProtKB-KW"/>
</dbReference>
<dbReference type="InterPro" id="IPR013702">
    <property type="entry name" value="FIST_domain_N"/>
</dbReference>
<name>A0A858RAV0_9PROT</name>
<sequence>MEDFPDDAPRFASSIAAGESWSDAAKDCLAGLDLVPGANLGFIYVTDHLADQLSSIVTLFRGVTGVDQWVGTVGLGVCGTGEEIFDEPAVAALVGAFPEGSFRLIPPLTDGTGPLAELGTWLALHPPLLGLVHADPRNAKVPTLLEGLAERTGAFLVGAVTASRRDFAQLAGRVGENAVSGVLFAQEVEVATALSQGCTPIGPVRTVTEAEGNVLVQLDGRPALEVFKEDIGPALSKDLRQVGGTVFAALPIPGSDTGDYLVRNLLAIDPAKGWIAIGEELEDGDGVMFCRRDRATATADLDRMLAGLKKRLRGRVPKAGIYVSCVARGPSLFGEDSQELKAIESALGHFPLAGLFAGGEISNTRLYGYTGVLTLFL</sequence>
<evidence type="ECO:0000259" key="6">
    <source>
        <dbReference type="SMART" id="SM00897"/>
    </source>
</evidence>
<dbReference type="InterPro" id="IPR019494">
    <property type="entry name" value="FIST_C"/>
</dbReference>
<evidence type="ECO:0000256" key="1">
    <source>
        <dbReference type="ARBA" id="ARBA00004651"/>
    </source>
</evidence>
<gene>
    <name evidence="8" type="ORF">HHL28_16975</name>
</gene>
<dbReference type="PANTHER" id="PTHR14939:SF5">
    <property type="entry name" value="F-BOX ONLY PROTEIN 22"/>
    <property type="match status" value="1"/>
</dbReference>
<dbReference type="GO" id="GO:0005886">
    <property type="term" value="C:plasma membrane"/>
    <property type="evidence" value="ECO:0007669"/>
    <property type="project" value="UniProtKB-SubCell"/>
</dbReference>
<evidence type="ECO:0000313" key="8">
    <source>
        <dbReference type="EMBL" id="QJE74534.1"/>
    </source>
</evidence>
<evidence type="ECO:0000259" key="7">
    <source>
        <dbReference type="SMART" id="SM01204"/>
    </source>
</evidence>
<dbReference type="Pfam" id="PF08495">
    <property type="entry name" value="FIST"/>
    <property type="match status" value="1"/>
</dbReference>
<organism evidence="8 9">
    <name type="scientific">Aerophototrophica crusticola</name>
    <dbReference type="NCBI Taxonomy" id="1709002"/>
    <lineage>
        <taxon>Bacteria</taxon>
        <taxon>Pseudomonadati</taxon>
        <taxon>Pseudomonadota</taxon>
        <taxon>Alphaproteobacteria</taxon>
        <taxon>Rhodospirillales</taxon>
        <taxon>Rhodospirillaceae</taxon>
        <taxon>Aerophototrophica</taxon>
    </lineage>
</organism>
<keyword evidence="8" id="KW-0418">Kinase</keyword>
<dbReference type="KEGG" id="acru:HHL28_16975"/>
<dbReference type="SMART" id="SM01204">
    <property type="entry name" value="FIST_C"/>
    <property type="match status" value="1"/>
</dbReference>
<dbReference type="SMART" id="SM00897">
    <property type="entry name" value="FIST"/>
    <property type="match status" value="1"/>
</dbReference>
<keyword evidence="5" id="KW-0472">Membrane</keyword>
<dbReference type="Proteomes" id="UP000501891">
    <property type="component" value="Chromosome"/>
</dbReference>
<dbReference type="InterPro" id="IPR016741">
    <property type="entry name" value="UCP018953"/>
</dbReference>
<evidence type="ECO:0000256" key="5">
    <source>
        <dbReference type="ARBA" id="ARBA00023136"/>
    </source>
</evidence>
<accession>A0A858RAV0</accession>
<keyword evidence="2" id="KW-1003">Cell membrane</keyword>
<dbReference type="Pfam" id="PF10442">
    <property type="entry name" value="FIST_C"/>
    <property type="match status" value="1"/>
</dbReference>
<reference evidence="8" key="1">
    <citation type="submission" date="2020-04" db="EMBL/GenBank/DDBJ databases">
        <title>A desert anoxygenic phototrophic bacterium fixes CO2 using RubisCO under aerobic conditions.</title>
        <authorList>
            <person name="Tang K."/>
        </authorList>
    </citation>
    <scope>NUCLEOTIDE SEQUENCE [LARGE SCALE GENOMIC DNA]</scope>
    <source>
        <strain evidence="8">MIMtkB3</strain>
    </source>
</reference>
<feature type="domain" description="FIST" evidence="6">
    <location>
        <begin position="38"/>
        <end position="222"/>
    </location>
</feature>
<dbReference type="PIRSF" id="PIRSF018953">
    <property type="entry name" value="UCP018953"/>
    <property type="match status" value="1"/>
</dbReference>
<evidence type="ECO:0000256" key="2">
    <source>
        <dbReference type="ARBA" id="ARBA00022475"/>
    </source>
</evidence>
<evidence type="ECO:0000256" key="4">
    <source>
        <dbReference type="ARBA" id="ARBA00022989"/>
    </source>
</evidence>
<keyword evidence="4" id="KW-1133">Transmembrane helix</keyword>
<keyword evidence="9" id="KW-1185">Reference proteome</keyword>
<keyword evidence="3" id="KW-0812">Transmembrane</keyword>
<keyword evidence="8" id="KW-0808">Transferase</keyword>
<comment type="subcellular location">
    <subcellularLocation>
        <location evidence="1">Cell membrane</location>
        <topology evidence="1">Multi-pass membrane protein</topology>
    </subcellularLocation>
</comment>